<name>A0A0P6WB51_9HYPH</name>
<dbReference type="Proteomes" id="UP000048984">
    <property type="component" value="Unassembled WGS sequence"/>
</dbReference>
<reference evidence="5 6" key="2">
    <citation type="submission" date="2015-10" db="EMBL/GenBank/DDBJ databases">
        <title>Draft Genome Sequence of Prosthecomicrobium hirschii ATCC 27832.</title>
        <authorList>
            <person name="Daniel J."/>
            <person name="Givan S.A."/>
            <person name="Brun Y.V."/>
            <person name="Brown P.J."/>
        </authorList>
    </citation>
    <scope>NUCLEOTIDE SEQUENCE [LARGE SCALE GENOMIC DNA]</scope>
    <source>
        <strain evidence="5 6">16</strain>
    </source>
</reference>
<evidence type="ECO:0000256" key="2">
    <source>
        <dbReference type="SAM" id="MobiDB-lite"/>
    </source>
</evidence>
<evidence type="ECO:0000256" key="1">
    <source>
        <dbReference type="ARBA" id="ARBA00022801"/>
    </source>
</evidence>
<dbReference type="Gene3D" id="3.40.50.300">
    <property type="entry name" value="P-loop containing nucleotide triphosphate hydrolases"/>
    <property type="match status" value="1"/>
</dbReference>
<dbReference type="InterPro" id="IPR027417">
    <property type="entry name" value="P-loop_NTPase"/>
</dbReference>
<feature type="domain" description="Helicase ATP-binding" evidence="3">
    <location>
        <begin position="520"/>
        <end position="700"/>
    </location>
</feature>
<dbReference type="InterPro" id="IPR014001">
    <property type="entry name" value="Helicase_ATP-bd"/>
</dbReference>
<evidence type="ECO:0000313" key="6">
    <source>
        <dbReference type="Proteomes" id="UP000048984"/>
    </source>
</evidence>
<accession>A0A0P6WB51</accession>
<feature type="region of interest" description="Disordered" evidence="2">
    <location>
        <begin position="223"/>
        <end position="249"/>
    </location>
</feature>
<feature type="region of interest" description="Disordered" evidence="2">
    <location>
        <begin position="424"/>
        <end position="454"/>
    </location>
</feature>
<dbReference type="InterPro" id="IPR001650">
    <property type="entry name" value="Helicase_C-like"/>
</dbReference>
<evidence type="ECO:0008006" key="7">
    <source>
        <dbReference type="Google" id="ProtNLM"/>
    </source>
</evidence>
<dbReference type="SMART" id="SM00490">
    <property type="entry name" value="HELICc"/>
    <property type="match status" value="1"/>
</dbReference>
<dbReference type="STRING" id="665126.ABB55_05780"/>
<keyword evidence="6" id="KW-1185">Reference proteome</keyword>
<dbReference type="Pfam" id="PF00176">
    <property type="entry name" value="SNF2-rel_dom"/>
    <property type="match status" value="1"/>
</dbReference>
<proteinExistence type="predicted"/>
<dbReference type="PROSITE" id="PS51194">
    <property type="entry name" value="HELICASE_CTER"/>
    <property type="match status" value="1"/>
</dbReference>
<dbReference type="GO" id="GO:0005524">
    <property type="term" value="F:ATP binding"/>
    <property type="evidence" value="ECO:0007669"/>
    <property type="project" value="InterPro"/>
</dbReference>
<dbReference type="AlphaFoldDB" id="A0A0P6WB51"/>
<evidence type="ECO:0000313" key="5">
    <source>
        <dbReference type="EMBL" id="KPL51800.1"/>
    </source>
</evidence>
<dbReference type="EMBL" id="LJYW01000001">
    <property type="protein sequence ID" value="KPL51800.1"/>
    <property type="molecule type" value="Genomic_DNA"/>
</dbReference>
<feature type="compositionally biased region" description="Basic and acidic residues" evidence="2">
    <location>
        <begin position="426"/>
        <end position="436"/>
    </location>
</feature>
<dbReference type="Gene3D" id="3.40.50.10810">
    <property type="entry name" value="Tandem AAA-ATPase domain"/>
    <property type="match status" value="1"/>
</dbReference>
<organism evidence="5 6">
    <name type="scientific">Prosthecodimorpha hirschii</name>
    <dbReference type="NCBI Taxonomy" id="665126"/>
    <lineage>
        <taxon>Bacteria</taxon>
        <taxon>Pseudomonadati</taxon>
        <taxon>Pseudomonadota</taxon>
        <taxon>Alphaproteobacteria</taxon>
        <taxon>Hyphomicrobiales</taxon>
        <taxon>Ancalomicrobiaceae</taxon>
        <taxon>Prosthecodimorpha</taxon>
    </lineage>
</organism>
<keyword evidence="1" id="KW-0378">Hydrolase</keyword>
<feature type="domain" description="Helicase C-terminal" evidence="4">
    <location>
        <begin position="831"/>
        <end position="989"/>
    </location>
</feature>
<dbReference type="PROSITE" id="PS51192">
    <property type="entry name" value="HELICASE_ATP_BIND_1"/>
    <property type="match status" value="1"/>
</dbReference>
<dbReference type="SUPFAM" id="SSF52540">
    <property type="entry name" value="P-loop containing nucleoside triphosphate hydrolases"/>
    <property type="match status" value="2"/>
</dbReference>
<dbReference type="Pfam" id="PF00271">
    <property type="entry name" value="Helicase_C"/>
    <property type="match status" value="1"/>
</dbReference>
<comment type="caution">
    <text evidence="5">The sequence shown here is derived from an EMBL/GenBank/DDBJ whole genome shotgun (WGS) entry which is preliminary data.</text>
</comment>
<gene>
    <name evidence="5" type="ORF">ABB55_05780</name>
</gene>
<dbReference type="CDD" id="cd18793">
    <property type="entry name" value="SF2_C_SNF"/>
    <property type="match status" value="1"/>
</dbReference>
<dbReference type="InterPro" id="IPR038718">
    <property type="entry name" value="SNF2-like_sf"/>
</dbReference>
<protein>
    <recommendedName>
        <fullName evidence="7">Helicase</fullName>
    </recommendedName>
</protein>
<evidence type="ECO:0000259" key="4">
    <source>
        <dbReference type="PROSITE" id="PS51194"/>
    </source>
</evidence>
<dbReference type="InterPro" id="IPR049730">
    <property type="entry name" value="SNF2/RAD54-like_C"/>
</dbReference>
<dbReference type="SMART" id="SM00487">
    <property type="entry name" value="DEXDc"/>
    <property type="match status" value="1"/>
</dbReference>
<reference evidence="5 6" key="1">
    <citation type="submission" date="2015-09" db="EMBL/GenBank/DDBJ databases">
        <authorList>
            <person name="Jackson K.R."/>
            <person name="Lunt B.L."/>
            <person name="Fisher J.N.B."/>
            <person name="Gardner A.V."/>
            <person name="Bailey M.E."/>
            <person name="Deus L.M."/>
            <person name="Earl A.S."/>
            <person name="Gibby P.D."/>
            <person name="Hartmann K.A."/>
            <person name="Liu J.E."/>
            <person name="Manci A.M."/>
            <person name="Nielsen D.A."/>
            <person name="Solomon M.B."/>
            <person name="Breakwell D.P."/>
            <person name="Burnett S.H."/>
            <person name="Grose J.H."/>
        </authorList>
    </citation>
    <scope>NUCLEOTIDE SEQUENCE [LARGE SCALE GENOMIC DNA]</scope>
    <source>
        <strain evidence="5 6">16</strain>
    </source>
</reference>
<evidence type="ECO:0000259" key="3">
    <source>
        <dbReference type="PROSITE" id="PS51192"/>
    </source>
</evidence>
<dbReference type="PANTHER" id="PTHR10799">
    <property type="entry name" value="SNF2/RAD54 HELICASE FAMILY"/>
    <property type="match status" value="1"/>
</dbReference>
<dbReference type="InterPro" id="IPR000330">
    <property type="entry name" value="SNF2_N"/>
</dbReference>
<sequence length="1004" mass="109274">MAIRFEARVEPDAVEIRLLKSFLGFGPKPVPRAEWPNAGAPRAVCRALDALLDRGEATATADAVRLPIAAAAALTAEIADAVGLPPLAELGLAVALEGRVETPDGHLRLRWTDKSAREIKPARNGLVLHWGEKSARLSAPLLAVVEAAEAYNKTRGADFEARVAAWMPMQHALARTTGGEVGRDGFLETFTLYQAGAFALEINEGDDFTPLLMARSQALSLDDDAPADDVGPGLRDGGGETDAPAPVGSAGSLLSADDYRAFLGAFAMSGSTRNAYRLHGRNRFVLVDPTLKRALDVVQAKRRASPDERRAFLRNPRAALAEALRGTDETAPTATLFVETEGYSDRVAGLGLWEPPSIPWMTRQPNGWLPESGWTQDGAPVDPRPLSTEELADLERAYEAAEARGDSHMVIRGQSIPIDAAPAVLKSERERTEAANREAGAADGDRPPPSPADPEQAERLVLVIAKTNFEGLDYELLLKPRAACIALVPPGELMGPAPLKAHQVEGFRWLVEAWRTGWPGVLLADDMGLGKTFQALAFMAWRRRNADFALRRGTAAVAQGPVLVVAPTALLRNWEKECAERLTPEALGRLVKAYGRDLADLKLAADRRSDPGETLDRSRLREADWILTTYETLTDHERAFGPIAFSLVLFDEMQKVKAPATLNTKAAKALNADFVVGLTGTPIENRMEDLWCLFDRLTPGYLGDLKSFSKNYSEGDPEKLVALKSLLDQPAGAVPPVMKRRMKADILLGSDALPPKVERVYKTPMPEEQRQAYGDLIAEARRQPDRSPGFMLGVLHGMRGLSLHPQDATSVNVTSADRFEAFARRSARLSKTVEILRDIRARGEKVLVFVEFLAMQDALADGLAALFDLPRRPSIVNGTTPGERRLRIVDDFAATGPGFGVLILSPKAAGVGLNITAANHVVHLSRWWNPAVEDQCNDRCYRIGQTKPVTIHIPLAVHPDHPDAAFDERLHDLLQRKRELSRTMLAPPTSEGDVGELFGATLGR</sequence>
<dbReference type="GO" id="GO:0004386">
    <property type="term" value="F:helicase activity"/>
    <property type="evidence" value="ECO:0007669"/>
    <property type="project" value="UniProtKB-KW"/>
</dbReference>
<dbReference type="GO" id="GO:0016787">
    <property type="term" value="F:hydrolase activity"/>
    <property type="evidence" value="ECO:0007669"/>
    <property type="project" value="UniProtKB-KW"/>
</dbReference>